<protein>
    <submittedName>
        <fullName evidence="1">Uncharacterized protein</fullName>
    </submittedName>
</protein>
<dbReference type="EMBL" id="SOCP01000041">
    <property type="protein sequence ID" value="TDV34230.1"/>
    <property type="molecule type" value="Genomic_DNA"/>
</dbReference>
<dbReference type="Proteomes" id="UP000294927">
    <property type="component" value="Unassembled WGS sequence"/>
</dbReference>
<keyword evidence="2" id="KW-1185">Reference proteome</keyword>
<dbReference type="SUPFAM" id="SSF48452">
    <property type="entry name" value="TPR-like"/>
    <property type="match status" value="1"/>
</dbReference>
<comment type="caution">
    <text evidence="1">The sequence shown here is derived from an EMBL/GenBank/DDBJ whole genome shotgun (WGS) entry which is preliminary data.</text>
</comment>
<accession>A0A4R7UNQ5</accession>
<gene>
    <name evidence="1" type="ORF">CLV71_14112</name>
</gene>
<evidence type="ECO:0000313" key="1">
    <source>
        <dbReference type="EMBL" id="TDV34230.1"/>
    </source>
</evidence>
<reference evidence="1 2" key="1">
    <citation type="submission" date="2019-03" db="EMBL/GenBank/DDBJ databases">
        <title>Genomic Encyclopedia of Archaeal and Bacterial Type Strains, Phase II (KMG-II): from individual species to whole genera.</title>
        <authorList>
            <person name="Goeker M."/>
        </authorList>
    </citation>
    <scope>NUCLEOTIDE SEQUENCE [LARGE SCALE GENOMIC DNA]</scope>
    <source>
        <strain evidence="1 2">DSM 45499</strain>
    </source>
</reference>
<proteinExistence type="predicted"/>
<evidence type="ECO:0000313" key="2">
    <source>
        <dbReference type="Proteomes" id="UP000294927"/>
    </source>
</evidence>
<organism evidence="1 2">
    <name type="scientific">Actinophytocola oryzae</name>
    <dbReference type="NCBI Taxonomy" id="502181"/>
    <lineage>
        <taxon>Bacteria</taxon>
        <taxon>Bacillati</taxon>
        <taxon>Actinomycetota</taxon>
        <taxon>Actinomycetes</taxon>
        <taxon>Pseudonocardiales</taxon>
        <taxon>Pseudonocardiaceae</taxon>
    </lineage>
</organism>
<sequence>MLGEAASSADDAWQEGVPVEAAWALTFHDLHPDARQVVRASAVLNGPSISLVSMAAAGGFSMSRLNEVLDVASEAGWGRHVEDRFEVAPGARAFLRNLVLSMPANAVRLMLDRIGGAVIAATDEVKAVPPAIRADIIGVIRAANRLGEPALVARVARAAWHVVTPDVSLAWCKQLAEHGEQAAIAVRDPALLVELLDSSARTYSAGGDWQAAERAWLRALAVLDRTSTSERFVDFLGLLATNYRRWGRLHKMADTLLEVVALHQREGDPVKTAEALAAVGTTLFEAGRLDAAIQHLESANRLLQELPDDDVVARARRSVVLGDLGQVYAERGAINTARTCYHRALASALDIGDDAIATRIRELQATLPSV</sequence>
<dbReference type="AlphaFoldDB" id="A0A4R7UNQ5"/>
<name>A0A4R7UNQ5_9PSEU</name>
<dbReference type="Gene3D" id="1.25.40.10">
    <property type="entry name" value="Tetratricopeptide repeat domain"/>
    <property type="match status" value="1"/>
</dbReference>
<dbReference type="InterPro" id="IPR011990">
    <property type="entry name" value="TPR-like_helical_dom_sf"/>
</dbReference>